<dbReference type="PaxDb" id="1198114-AciX9_1940"/>
<feature type="transmembrane region" description="Helical" evidence="1">
    <location>
        <begin position="16"/>
        <end position="36"/>
    </location>
</feature>
<name>E8X0N5_GRATM</name>
<dbReference type="HOGENOM" id="CLU_1862355_0_0_0"/>
<dbReference type="OrthoDB" id="123248at2"/>
<feature type="transmembrane region" description="Helical" evidence="1">
    <location>
        <begin position="48"/>
        <end position="65"/>
    </location>
</feature>
<dbReference type="Proteomes" id="UP000000343">
    <property type="component" value="Chromosome"/>
</dbReference>
<proteinExistence type="predicted"/>
<protein>
    <recommendedName>
        <fullName evidence="4">VanZ family protein</fullName>
    </recommendedName>
</protein>
<accession>E8X0N5</accession>
<feature type="transmembrane region" description="Helical" evidence="1">
    <location>
        <begin position="77"/>
        <end position="101"/>
    </location>
</feature>
<evidence type="ECO:0000256" key="1">
    <source>
        <dbReference type="SAM" id="Phobius"/>
    </source>
</evidence>
<evidence type="ECO:0000313" key="3">
    <source>
        <dbReference type="Proteomes" id="UP000000343"/>
    </source>
</evidence>
<dbReference type="KEGG" id="acm:AciX9_1940"/>
<gene>
    <name evidence="2" type="ordered locus">AciX9_1940</name>
</gene>
<keyword evidence="1" id="KW-0812">Transmembrane</keyword>
<dbReference type="EMBL" id="CP002480">
    <property type="protein sequence ID" value="ADW68986.1"/>
    <property type="molecule type" value="Genomic_DNA"/>
</dbReference>
<evidence type="ECO:0008006" key="4">
    <source>
        <dbReference type="Google" id="ProtNLM"/>
    </source>
</evidence>
<keyword evidence="1" id="KW-1133">Transmembrane helix</keyword>
<dbReference type="AlphaFoldDB" id="E8X0N5"/>
<organism evidence="3">
    <name type="scientific">Granulicella tundricola (strain ATCC BAA-1859 / DSM 23138 / MP5ACTX9)</name>
    <dbReference type="NCBI Taxonomy" id="1198114"/>
    <lineage>
        <taxon>Bacteria</taxon>
        <taxon>Pseudomonadati</taxon>
        <taxon>Acidobacteriota</taxon>
        <taxon>Terriglobia</taxon>
        <taxon>Terriglobales</taxon>
        <taxon>Acidobacteriaceae</taxon>
        <taxon>Granulicella</taxon>
    </lineage>
</organism>
<reference evidence="3" key="1">
    <citation type="submission" date="2011-01" db="EMBL/GenBank/DDBJ databases">
        <title>Complete sequence of chromosome of Acidobacterium sp. MP5ACTX9.</title>
        <authorList>
            <consortium name="US DOE Joint Genome Institute"/>
            <person name="Lucas S."/>
            <person name="Copeland A."/>
            <person name="Lapidus A."/>
            <person name="Cheng J.-F."/>
            <person name="Goodwin L."/>
            <person name="Pitluck S."/>
            <person name="Teshima H."/>
            <person name="Detter J.C."/>
            <person name="Han C."/>
            <person name="Tapia R."/>
            <person name="Land M."/>
            <person name="Hauser L."/>
            <person name="Kyrpides N."/>
            <person name="Ivanova N."/>
            <person name="Ovchinnikova G."/>
            <person name="Pagani I."/>
            <person name="Rawat S.R."/>
            <person name="Mannisto M."/>
            <person name="Haggblom M.M."/>
            <person name="Woyke T."/>
        </authorList>
    </citation>
    <scope>NUCLEOTIDE SEQUENCE [LARGE SCALE GENOMIC DNA]</scope>
    <source>
        <strain evidence="3">MP5ACTX9</strain>
    </source>
</reference>
<dbReference type="RefSeq" id="WP_013580305.1">
    <property type="nucleotide sequence ID" value="NC_015064.1"/>
</dbReference>
<keyword evidence="3" id="KW-1185">Reference proteome</keyword>
<evidence type="ECO:0000313" key="2">
    <source>
        <dbReference type="EMBL" id="ADW68986.1"/>
    </source>
</evidence>
<keyword evidence="1" id="KW-0472">Membrane</keyword>
<sequence>MQANKLRNPYPARRESYIYIGLCIAAVIGLAAFSLLPEQAKQVLHTAGRLHPYGHLAAFAVIGYLTGRISKTPGQRILFFLGSLAFGTGIEFCEHFIYGAVLETHDIGMDALGVLLGTGIALFLSKPVSGSEQTSHS</sequence>